<dbReference type="OrthoDB" id="5195186at2"/>
<evidence type="ECO:0000259" key="9">
    <source>
        <dbReference type="Pfam" id="PF18916"/>
    </source>
</evidence>
<dbReference type="Proteomes" id="UP000198942">
    <property type="component" value="Unassembled WGS sequence"/>
</dbReference>
<protein>
    <submittedName>
        <fullName evidence="10">Lycopene cyclase domain-containing protein</fullName>
    </submittedName>
</protein>
<proteinExistence type="predicted"/>
<keyword evidence="7" id="KW-0413">Isomerase</keyword>
<feature type="transmembrane region" description="Helical" evidence="8">
    <location>
        <begin position="6"/>
        <end position="25"/>
    </location>
</feature>
<feature type="transmembrane region" description="Helical" evidence="8">
    <location>
        <begin position="162"/>
        <end position="181"/>
    </location>
</feature>
<evidence type="ECO:0000256" key="2">
    <source>
        <dbReference type="ARBA" id="ARBA00004829"/>
    </source>
</evidence>
<evidence type="ECO:0000256" key="6">
    <source>
        <dbReference type="ARBA" id="ARBA00023136"/>
    </source>
</evidence>
<reference evidence="11" key="1">
    <citation type="submission" date="2016-10" db="EMBL/GenBank/DDBJ databases">
        <authorList>
            <person name="Varghese N."/>
            <person name="Submissions S."/>
        </authorList>
    </citation>
    <scope>NUCLEOTIDE SEQUENCE [LARGE SCALE GENOMIC DNA]</scope>
    <source>
        <strain evidence="11">Gh-48</strain>
    </source>
</reference>
<dbReference type="GO" id="GO:0016872">
    <property type="term" value="F:intramolecular lyase activity"/>
    <property type="evidence" value="ECO:0007669"/>
    <property type="project" value="InterPro"/>
</dbReference>
<dbReference type="GO" id="GO:0016020">
    <property type="term" value="C:membrane"/>
    <property type="evidence" value="ECO:0007669"/>
    <property type="project" value="UniProtKB-SubCell"/>
</dbReference>
<comment type="pathway">
    <text evidence="2">Carotenoid biosynthesis.</text>
</comment>
<sequence length="252" mass="29433">MRFTYLLINLFSVLVPFLFSFHPSLKFYRNWRSLFPAMFITGGIFIAWDMYFTHLKIWGFNPVYLTGIYIGNLPVEEVLFFFCIPYSCVFTYACLNVMIKKKISARYQIIISSLLIALSLFMAIWFHKQHYTCYTFAALTILLFTAQFILKVNWLSMFYNAYLLLLLPFLIVNGLLTGTGLENPVVWYNPAHITGLRILTIPVEDIFYGMDLILLNVMIYSGLSARFYPWFKNQRKAINSKSSLTYVKTISC</sequence>
<dbReference type="GO" id="GO:0016117">
    <property type="term" value="P:carotenoid biosynthetic process"/>
    <property type="evidence" value="ECO:0007669"/>
    <property type="project" value="UniProtKB-KW"/>
</dbReference>
<evidence type="ECO:0000313" key="11">
    <source>
        <dbReference type="Proteomes" id="UP000198942"/>
    </source>
</evidence>
<keyword evidence="5 8" id="KW-1133">Transmembrane helix</keyword>
<evidence type="ECO:0000256" key="3">
    <source>
        <dbReference type="ARBA" id="ARBA00022692"/>
    </source>
</evidence>
<keyword evidence="6 8" id="KW-0472">Membrane</keyword>
<keyword evidence="11" id="KW-1185">Reference proteome</keyword>
<evidence type="ECO:0000256" key="8">
    <source>
        <dbReference type="SAM" id="Phobius"/>
    </source>
</evidence>
<evidence type="ECO:0000256" key="5">
    <source>
        <dbReference type="ARBA" id="ARBA00022989"/>
    </source>
</evidence>
<feature type="domain" description="Lycopene cyclase" evidence="9">
    <location>
        <begin position="4"/>
        <end position="95"/>
    </location>
</feature>
<dbReference type="GO" id="GO:0045436">
    <property type="term" value="F:lycopene beta cyclase activity"/>
    <property type="evidence" value="ECO:0007669"/>
    <property type="project" value="UniProtKB-ARBA"/>
</dbReference>
<dbReference type="Pfam" id="PF18916">
    <property type="entry name" value="Lycopene_cyc"/>
    <property type="match status" value="2"/>
</dbReference>
<keyword evidence="3 8" id="KW-0812">Transmembrane</keyword>
<dbReference type="InterPro" id="IPR017825">
    <property type="entry name" value="Lycopene_cyclase_dom"/>
</dbReference>
<evidence type="ECO:0000313" key="10">
    <source>
        <dbReference type="EMBL" id="SEP00104.1"/>
    </source>
</evidence>
<evidence type="ECO:0000256" key="1">
    <source>
        <dbReference type="ARBA" id="ARBA00004141"/>
    </source>
</evidence>
<keyword evidence="4" id="KW-0125">Carotenoid biosynthesis</keyword>
<evidence type="ECO:0000256" key="7">
    <source>
        <dbReference type="ARBA" id="ARBA00023235"/>
    </source>
</evidence>
<comment type="subcellular location">
    <subcellularLocation>
        <location evidence="1">Membrane</location>
        <topology evidence="1">Multi-pass membrane protein</topology>
    </subcellularLocation>
</comment>
<gene>
    <name evidence="10" type="ORF">SAMN05192574_118117</name>
</gene>
<feature type="transmembrane region" description="Helical" evidence="8">
    <location>
        <begin position="107"/>
        <end position="125"/>
    </location>
</feature>
<organism evidence="10 11">
    <name type="scientific">Mucilaginibacter gossypiicola</name>
    <dbReference type="NCBI Taxonomy" id="551995"/>
    <lineage>
        <taxon>Bacteria</taxon>
        <taxon>Pseudomonadati</taxon>
        <taxon>Bacteroidota</taxon>
        <taxon>Sphingobacteriia</taxon>
        <taxon>Sphingobacteriales</taxon>
        <taxon>Sphingobacteriaceae</taxon>
        <taxon>Mucilaginibacter</taxon>
    </lineage>
</organism>
<dbReference type="AlphaFoldDB" id="A0A1H8UB77"/>
<name>A0A1H8UB77_9SPHI</name>
<feature type="transmembrane region" description="Helical" evidence="8">
    <location>
        <begin position="131"/>
        <end position="150"/>
    </location>
</feature>
<dbReference type="NCBIfam" id="TIGR03462">
    <property type="entry name" value="CarR_dom_SF"/>
    <property type="match status" value="1"/>
</dbReference>
<accession>A0A1H8UB77</accession>
<evidence type="ECO:0000256" key="4">
    <source>
        <dbReference type="ARBA" id="ARBA00022746"/>
    </source>
</evidence>
<feature type="transmembrane region" description="Helical" evidence="8">
    <location>
        <begin position="78"/>
        <end position="95"/>
    </location>
</feature>
<feature type="transmembrane region" description="Helical" evidence="8">
    <location>
        <begin position="206"/>
        <end position="228"/>
    </location>
</feature>
<dbReference type="RefSeq" id="WP_091221240.1">
    <property type="nucleotide sequence ID" value="NZ_FOCL01000018.1"/>
</dbReference>
<feature type="domain" description="Lycopene cyclase" evidence="9">
    <location>
        <begin position="131"/>
        <end position="221"/>
    </location>
</feature>
<feature type="transmembrane region" description="Helical" evidence="8">
    <location>
        <begin position="37"/>
        <end position="58"/>
    </location>
</feature>
<dbReference type="STRING" id="551995.SAMN05192574_118117"/>
<dbReference type="EMBL" id="FOCL01000018">
    <property type="protein sequence ID" value="SEP00104.1"/>
    <property type="molecule type" value="Genomic_DNA"/>
</dbReference>